<feature type="signal peptide" evidence="3">
    <location>
        <begin position="1"/>
        <end position="23"/>
    </location>
</feature>
<gene>
    <name evidence="5" type="ORF">GGQ54_001028</name>
</gene>
<comment type="similarity">
    <text evidence="1">Belongs to the bacterial solute-binding protein 8 family.</text>
</comment>
<evidence type="ECO:0000313" key="6">
    <source>
        <dbReference type="Proteomes" id="UP000527616"/>
    </source>
</evidence>
<accession>A0A7Z0D7Z2</accession>
<feature type="compositionally biased region" description="Low complexity" evidence="2">
    <location>
        <begin position="25"/>
        <end position="38"/>
    </location>
</feature>
<keyword evidence="3" id="KW-0732">Signal</keyword>
<proteinExistence type="inferred from homology"/>
<evidence type="ECO:0000259" key="4">
    <source>
        <dbReference type="PROSITE" id="PS50983"/>
    </source>
</evidence>
<dbReference type="PROSITE" id="PS50983">
    <property type="entry name" value="FE_B12_PBP"/>
    <property type="match status" value="1"/>
</dbReference>
<reference evidence="5 6" key="1">
    <citation type="submission" date="2020-07" db="EMBL/GenBank/DDBJ databases">
        <title>Sequencing the genomes of 1000 actinobacteria strains.</title>
        <authorList>
            <person name="Klenk H.-P."/>
        </authorList>
    </citation>
    <scope>NUCLEOTIDE SEQUENCE [LARGE SCALE GENOMIC DNA]</scope>
    <source>
        <strain evidence="5 6">DSM 103164</strain>
    </source>
</reference>
<dbReference type="Gene3D" id="3.40.50.1980">
    <property type="entry name" value="Nitrogenase molybdenum iron protein domain"/>
    <property type="match status" value="2"/>
</dbReference>
<sequence>MRLRPALLAGVLILAPLAGCASAGTGPTPMDTPMPSGGMDMGGGKGGDGKGGDGGMDMGGAPQCPPPAADGPAPERIVTMDSGAAAFLVELGQADRIVGTAAPDFTEAFDGELRRELDRIKVIDPGRGNRERVLAAEPDLVTGISLYEFGAFDGTPTLEQLAENGARVVVACDTAAGRASTGIDDTYRYVDELGRVLGVPDEAAALNDRLRGELPRIDPGAEPVRVLGLSAAPTGGQGVKTQGASSLANGIYTLAGGENIAGSVNADFADLSAEEVATRDPQLIVAVTGLGPESPEDLVAAIKASPLLANTTAVREDRIVAVPQSILLSPSVLNPRAAKLINEAATR</sequence>
<feature type="chain" id="PRO_5030755625" evidence="3">
    <location>
        <begin position="24"/>
        <end position="347"/>
    </location>
</feature>
<dbReference type="PANTHER" id="PTHR30535">
    <property type="entry name" value="VITAMIN B12-BINDING PROTEIN"/>
    <property type="match status" value="1"/>
</dbReference>
<keyword evidence="6" id="KW-1185">Reference proteome</keyword>
<dbReference type="InterPro" id="IPR050902">
    <property type="entry name" value="ABC_Transporter_SBP"/>
</dbReference>
<evidence type="ECO:0000256" key="1">
    <source>
        <dbReference type="ARBA" id="ARBA00008814"/>
    </source>
</evidence>
<dbReference type="Proteomes" id="UP000527616">
    <property type="component" value="Unassembled WGS sequence"/>
</dbReference>
<dbReference type="PANTHER" id="PTHR30535:SF7">
    <property type="entry name" value="IRON(III) DICITRATE-BINDING PROTEIN"/>
    <property type="match status" value="1"/>
</dbReference>
<dbReference type="InterPro" id="IPR002491">
    <property type="entry name" value="ABC_transptr_periplasmic_BD"/>
</dbReference>
<dbReference type="EMBL" id="JACBZS010000001">
    <property type="protein sequence ID" value="NYI70468.1"/>
    <property type="molecule type" value="Genomic_DNA"/>
</dbReference>
<dbReference type="Pfam" id="PF01497">
    <property type="entry name" value="Peripla_BP_2"/>
    <property type="match status" value="1"/>
</dbReference>
<evidence type="ECO:0000313" key="5">
    <source>
        <dbReference type="EMBL" id="NYI70468.1"/>
    </source>
</evidence>
<dbReference type="AlphaFoldDB" id="A0A7Z0D7Z2"/>
<protein>
    <submittedName>
        <fullName evidence="5">Iron complex transport system substrate-binding protein</fullName>
    </submittedName>
</protein>
<dbReference type="SUPFAM" id="SSF53807">
    <property type="entry name" value="Helical backbone' metal receptor"/>
    <property type="match status" value="1"/>
</dbReference>
<feature type="region of interest" description="Disordered" evidence="2">
    <location>
        <begin position="25"/>
        <end position="75"/>
    </location>
</feature>
<feature type="domain" description="Fe/B12 periplasmic-binding" evidence="4">
    <location>
        <begin position="76"/>
        <end position="347"/>
    </location>
</feature>
<name>A0A7Z0D7Z2_9ACTN</name>
<organism evidence="5 6">
    <name type="scientific">Naumannella cuiyingiana</name>
    <dbReference type="NCBI Taxonomy" id="1347891"/>
    <lineage>
        <taxon>Bacteria</taxon>
        <taxon>Bacillati</taxon>
        <taxon>Actinomycetota</taxon>
        <taxon>Actinomycetes</taxon>
        <taxon>Propionibacteriales</taxon>
        <taxon>Propionibacteriaceae</taxon>
        <taxon>Naumannella</taxon>
    </lineage>
</organism>
<dbReference type="RefSeq" id="WP_218843706.1">
    <property type="nucleotide sequence ID" value="NZ_JACBZS010000001.1"/>
</dbReference>
<comment type="caution">
    <text evidence="5">The sequence shown here is derived from an EMBL/GenBank/DDBJ whole genome shotgun (WGS) entry which is preliminary data.</text>
</comment>
<evidence type="ECO:0000256" key="2">
    <source>
        <dbReference type="SAM" id="MobiDB-lite"/>
    </source>
</evidence>
<evidence type="ECO:0000256" key="3">
    <source>
        <dbReference type="SAM" id="SignalP"/>
    </source>
</evidence>